<evidence type="ECO:0000256" key="7">
    <source>
        <dbReference type="ARBA" id="ARBA00022912"/>
    </source>
</evidence>
<keyword evidence="8 12" id="KW-0539">Nucleus</keyword>
<proteinExistence type="inferred from homology"/>
<dbReference type="EC" id="3.1.3.16" evidence="12"/>
<evidence type="ECO:0000256" key="5">
    <source>
        <dbReference type="ARBA" id="ARBA00022801"/>
    </source>
</evidence>
<dbReference type="InterPro" id="IPR038534">
    <property type="entry name" value="Rtr1/RPAP2_sf"/>
</dbReference>
<keyword evidence="5 12" id="KW-0378">Hydrolase</keyword>
<evidence type="ECO:0000256" key="11">
    <source>
        <dbReference type="PROSITE-ProRule" id="PRU00812"/>
    </source>
</evidence>
<gene>
    <name evidence="15" type="ORF">FN846DRAFT_369528</name>
</gene>
<evidence type="ECO:0000256" key="3">
    <source>
        <dbReference type="ARBA" id="ARBA00022723"/>
    </source>
</evidence>
<evidence type="ECO:0000259" key="14">
    <source>
        <dbReference type="PROSITE" id="PS51479"/>
    </source>
</evidence>
<keyword evidence="16" id="KW-1185">Reference proteome</keyword>
<dbReference type="GO" id="GO:0005737">
    <property type="term" value="C:cytoplasm"/>
    <property type="evidence" value="ECO:0007669"/>
    <property type="project" value="TreeGrafter"/>
</dbReference>
<comment type="subcellular location">
    <subcellularLocation>
        <location evidence="1 12">Nucleus</location>
    </subcellularLocation>
</comment>
<dbReference type="GO" id="GO:0005634">
    <property type="term" value="C:nucleus"/>
    <property type="evidence" value="ECO:0007669"/>
    <property type="project" value="UniProtKB-SubCell"/>
</dbReference>
<reference evidence="15 16" key="1">
    <citation type="submission" date="2019-09" db="EMBL/GenBank/DDBJ databases">
        <title>Draft genome of the ectomycorrhizal ascomycete Sphaerosporella brunnea.</title>
        <authorList>
            <consortium name="DOE Joint Genome Institute"/>
            <person name="Benucci G.M."/>
            <person name="Marozzi G."/>
            <person name="Antonielli L."/>
            <person name="Sanchez S."/>
            <person name="Marco P."/>
            <person name="Wang X."/>
            <person name="Falini L.B."/>
            <person name="Barry K."/>
            <person name="Haridas S."/>
            <person name="Lipzen A."/>
            <person name="Labutti K."/>
            <person name="Grigoriev I.V."/>
            <person name="Murat C."/>
            <person name="Martin F."/>
            <person name="Albertini E."/>
            <person name="Donnini D."/>
            <person name="Bonito G."/>
        </authorList>
    </citation>
    <scope>NUCLEOTIDE SEQUENCE [LARGE SCALE GENOMIC DNA]</scope>
    <source>
        <strain evidence="15 16">Sb_GMNB300</strain>
    </source>
</reference>
<evidence type="ECO:0000256" key="12">
    <source>
        <dbReference type="RuleBase" id="RU367080"/>
    </source>
</evidence>
<dbReference type="EMBL" id="VXIS01000300">
    <property type="protein sequence ID" value="KAA8894941.1"/>
    <property type="molecule type" value="Genomic_DNA"/>
</dbReference>
<feature type="domain" description="RTR1-type" evidence="14">
    <location>
        <begin position="74"/>
        <end position="157"/>
    </location>
</feature>
<evidence type="ECO:0000256" key="1">
    <source>
        <dbReference type="ARBA" id="ARBA00004123"/>
    </source>
</evidence>
<sequence length="274" mass="30367">MSLSFGDAPRATKKPLPTPDEARRIALTHASTLQIRKFLELSTLNSLTYLVDLPTGFRATASHPTPRDTQFFKHHLRHFTPSDYDSLLEERSIADKCGYTLCPHPPKRTPLGSRLARTATGNWVPREQMERFCSHECARRALWVRLQLPTEPAWARNEVVGAATVDENTGEVSGMDLESMEGEGGAWIRLLEEEVGGGGMRDEEKRLKEDLAEVGVRKVVGEGGKGKERVGEGETVVDVVEREAEGLVVPPDEGEVEAIEGFVPRSGRRRKSEA</sequence>
<dbReference type="GO" id="GO:0043175">
    <property type="term" value="F:RNA polymerase core enzyme binding"/>
    <property type="evidence" value="ECO:0007669"/>
    <property type="project" value="UniProtKB-UniRule"/>
</dbReference>
<dbReference type="GO" id="GO:0008420">
    <property type="term" value="F:RNA polymerase II CTD heptapeptide repeat phosphatase activity"/>
    <property type="evidence" value="ECO:0007669"/>
    <property type="project" value="UniProtKB-UniRule"/>
</dbReference>
<protein>
    <recommendedName>
        <fullName evidence="12">RNA polymerase II subunit B1 CTD phosphatase RPAP2 homolog</fullName>
        <ecNumber evidence="12">3.1.3.16</ecNumber>
    </recommendedName>
</protein>
<dbReference type="PANTHER" id="PTHR14732">
    <property type="entry name" value="RNA POLYMERASE II SUBUNIT B1 CTD PHOSPHATASE RPAP2-RELATED"/>
    <property type="match status" value="1"/>
</dbReference>
<feature type="region of interest" description="Disordered" evidence="13">
    <location>
        <begin position="1"/>
        <end position="20"/>
    </location>
</feature>
<dbReference type="GO" id="GO:0008270">
    <property type="term" value="F:zinc ion binding"/>
    <property type="evidence" value="ECO:0007669"/>
    <property type="project" value="UniProtKB-KW"/>
</dbReference>
<name>A0A5J5EI80_9PEZI</name>
<evidence type="ECO:0000256" key="2">
    <source>
        <dbReference type="ARBA" id="ARBA00005676"/>
    </source>
</evidence>
<dbReference type="InterPro" id="IPR039693">
    <property type="entry name" value="Rtr1/RPAP2"/>
</dbReference>
<dbReference type="InParanoid" id="A0A5J5EI80"/>
<keyword evidence="7 12" id="KW-0904">Protein phosphatase</keyword>
<organism evidence="15 16">
    <name type="scientific">Sphaerosporella brunnea</name>
    <dbReference type="NCBI Taxonomy" id="1250544"/>
    <lineage>
        <taxon>Eukaryota</taxon>
        <taxon>Fungi</taxon>
        <taxon>Dikarya</taxon>
        <taxon>Ascomycota</taxon>
        <taxon>Pezizomycotina</taxon>
        <taxon>Pezizomycetes</taxon>
        <taxon>Pezizales</taxon>
        <taxon>Pyronemataceae</taxon>
        <taxon>Sphaerosporella</taxon>
    </lineage>
</organism>
<dbReference type="AlphaFoldDB" id="A0A5J5EI80"/>
<comment type="catalytic activity">
    <reaction evidence="9 12">
        <text>O-phospho-L-seryl-[protein] + H2O = L-seryl-[protein] + phosphate</text>
        <dbReference type="Rhea" id="RHEA:20629"/>
        <dbReference type="Rhea" id="RHEA-COMP:9863"/>
        <dbReference type="Rhea" id="RHEA-COMP:11604"/>
        <dbReference type="ChEBI" id="CHEBI:15377"/>
        <dbReference type="ChEBI" id="CHEBI:29999"/>
        <dbReference type="ChEBI" id="CHEBI:43474"/>
        <dbReference type="ChEBI" id="CHEBI:83421"/>
        <dbReference type="EC" id="3.1.3.16"/>
    </reaction>
</comment>
<dbReference type="Proteomes" id="UP000326924">
    <property type="component" value="Unassembled WGS sequence"/>
</dbReference>
<evidence type="ECO:0000256" key="10">
    <source>
        <dbReference type="ARBA" id="ARBA00048336"/>
    </source>
</evidence>
<evidence type="ECO:0000256" key="9">
    <source>
        <dbReference type="ARBA" id="ARBA00047761"/>
    </source>
</evidence>
<keyword evidence="3 12" id="KW-0479">Metal-binding</keyword>
<comment type="catalytic activity">
    <reaction evidence="10 12">
        <text>O-phospho-L-threonyl-[protein] + H2O = L-threonyl-[protein] + phosphate</text>
        <dbReference type="Rhea" id="RHEA:47004"/>
        <dbReference type="Rhea" id="RHEA-COMP:11060"/>
        <dbReference type="Rhea" id="RHEA-COMP:11605"/>
        <dbReference type="ChEBI" id="CHEBI:15377"/>
        <dbReference type="ChEBI" id="CHEBI:30013"/>
        <dbReference type="ChEBI" id="CHEBI:43474"/>
        <dbReference type="ChEBI" id="CHEBI:61977"/>
        <dbReference type="EC" id="3.1.3.16"/>
    </reaction>
</comment>
<evidence type="ECO:0000256" key="8">
    <source>
        <dbReference type="ARBA" id="ARBA00023242"/>
    </source>
</evidence>
<evidence type="ECO:0000256" key="4">
    <source>
        <dbReference type="ARBA" id="ARBA00022771"/>
    </source>
</evidence>
<keyword evidence="6 12" id="KW-0862">Zinc</keyword>
<evidence type="ECO:0000256" key="13">
    <source>
        <dbReference type="SAM" id="MobiDB-lite"/>
    </source>
</evidence>
<evidence type="ECO:0000313" key="16">
    <source>
        <dbReference type="Proteomes" id="UP000326924"/>
    </source>
</evidence>
<keyword evidence="4 12" id="KW-0863">Zinc-finger</keyword>
<evidence type="ECO:0000313" key="15">
    <source>
        <dbReference type="EMBL" id="KAA8894941.1"/>
    </source>
</evidence>
<comment type="similarity">
    <text evidence="2 11 12">Belongs to the RPAP2 family.</text>
</comment>
<accession>A0A5J5EI80</accession>
<dbReference type="OrthoDB" id="2590500at2759"/>
<dbReference type="PANTHER" id="PTHR14732:SF0">
    <property type="entry name" value="RNA POLYMERASE II SUBUNIT B1 CTD PHOSPHATASE RPAP2-RELATED"/>
    <property type="match status" value="1"/>
</dbReference>
<comment type="function">
    <text evidence="12">Putative RNA polymerase II subunit B1 C-terminal domain (CTD) phosphatase involved in RNA polymerase II transcription regulation.</text>
</comment>
<dbReference type="InterPro" id="IPR007308">
    <property type="entry name" value="Rtr1/RPAP2_dom"/>
</dbReference>
<dbReference type="Gene3D" id="1.25.40.820">
    <property type="match status" value="1"/>
</dbReference>
<evidence type="ECO:0000256" key="6">
    <source>
        <dbReference type="ARBA" id="ARBA00022833"/>
    </source>
</evidence>
<dbReference type="Pfam" id="PF04181">
    <property type="entry name" value="RPAP2_Rtr1"/>
    <property type="match status" value="1"/>
</dbReference>
<comment type="caution">
    <text evidence="15">The sequence shown here is derived from an EMBL/GenBank/DDBJ whole genome shotgun (WGS) entry which is preliminary data.</text>
</comment>
<dbReference type="PROSITE" id="PS51479">
    <property type="entry name" value="ZF_RTR1"/>
    <property type="match status" value="1"/>
</dbReference>